<evidence type="ECO:0000313" key="3">
    <source>
        <dbReference type="Proteomes" id="UP000243626"/>
    </source>
</evidence>
<dbReference type="SMART" id="SM01118">
    <property type="entry name" value="CYTH"/>
    <property type="match status" value="1"/>
</dbReference>
<dbReference type="Proteomes" id="UP000243626">
    <property type="component" value="Chromosome"/>
</dbReference>
<accession>A0AAF1BVB4</accession>
<protein>
    <submittedName>
        <fullName evidence="2">CYTH domain-containing protein</fullName>
    </submittedName>
</protein>
<dbReference type="EMBL" id="CP136964">
    <property type="protein sequence ID" value="WOS96111.1"/>
    <property type="molecule type" value="Genomic_DNA"/>
</dbReference>
<dbReference type="PIRSF" id="PIRSF012526">
    <property type="entry name" value="CYTH_UCP012526"/>
    <property type="match status" value="1"/>
</dbReference>
<name>A0AAF1BVB4_9STAP</name>
<evidence type="ECO:0000259" key="1">
    <source>
        <dbReference type="PROSITE" id="PS51707"/>
    </source>
</evidence>
<keyword evidence="3" id="KW-1185">Reference proteome</keyword>
<dbReference type="PROSITE" id="PS51707">
    <property type="entry name" value="CYTH"/>
    <property type="match status" value="1"/>
</dbReference>
<organism evidence="2 3">
    <name type="scientific">Nosocomiicoccus massiliensis</name>
    <dbReference type="NCBI Taxonomy" id="1232430"/>
    <lineage>
        <taxon>Bacteria</taxon>
        <taxon>Bacillati</taxon>
        <taxon>Bacillota</taxon>
        <taxon>Bacilli</taxon>
        <taxon>Bacillales</taxon>
        <taxon>Staphylococcaceae</taxon>
        <taxon>Nosocomiicoccus</taxon>
    </lineage>
</organism>
<dbReference type="CDD" id="cd07762">
    <property type="entry name" value="CYTH-like_Pase_1"/>
    <property type="match status" value="1"/>
</dbReference>
<feature type="domain" description="CYTH" evidence="1">
    <location>
        <begin position="3"/>
        <end position="189"/>
    </location>
</feature>
<dbReference type="InterPro" id="IPR009195">
    <property type="entry name" value="Uncharacterised_YjbK"/>
</dbReference>
<dbReference type="Pfam" id="PF01928">
    <property type="entry name" value="CYTH"/>
    <property type="match status" value="1"/>
</dbReference>
<sequence>MQETEIEFKNLLTKDEFENIEHALFKDVEAVSQTNYYVDTDRFDLRSNHLMLRIRKREDMNMLTLKVPMDEHVTEEFHNPLYEDIHIGDIVNKDMLSRPMFLIIRSHLINRTLRVVGKLTTLRKEIDYNGGTLVLDYSTYLGHEDYEIEFEVDDVSKETIFNELLHTFNITKKDTPVKVERFYNALESN</sequence>
<dbReference type="RefSeq" id="WP_102167209.1">
    <property type="nucleotide sequence ID" value="NZ_CP136964.1"/>
</dbReference>
<reference evidence="3" key="1">
    <citation type="submission" date="2017-09" db="EMBL/GenBank/DDBJ databases">
        <title>Bacterial strain isolated from the female urinary microbiota.</title>
        <authorList>
            <person name="Thomas-White K."/>
            <person name="Kumar N."/>
            <person name="Forster S."/>
            <person name="Putonti C."/>
            <person name="Lawley T."/>
            <person name="Wolfe A.J."/>
        </authorList>
    </citation>
    <scope>NUCLEOTIDE SEQUENCE [LARGE SCALE GENOMIC DNA]</scope>
    <source>
        <strain evidence="3">UMB0959</strain>
    </source>
</reference>
<dbReference type="KEGG" id="nmy:CJ229_008510"/>
<gene>
    <name evidence="2" type="ORF">CJ229_008510</name>
</gene>
<dbReference type="Gene3D" id="2.40.320.10">
    <property type="entry name" value="Hypothetical Protein Pfu-838710-001"/>
    <property type="match status" value="1"/>
</dbReference>
<dbReference type="AlphaFoldDB" id="A0AAF1BVB4"/>
<dbReference type="SUPFAM" id="SSF55154">
    <property type="entry name" value="CYTH-like phosphatases"/>
    <property type="match status" value="1"/>
</dbReference>
<dbReference type="InterPro" id="IPR033469">
    <property type="entry name" value="CYTH-like_dom_sf"/>
</dbReference>
<evidence type="ECO:0000313" key="2">
    <source>
        <dbReference type="EMBL" id="WOS96111.1"/>
    </source>
</evidence>
<proteinExistence type="predicted"/>
<dbReference type="InterPro" id="IPR023577">
    <property type="entry name" value="CYTH_domain"/>
</dbReference>